<proteinExistence type="inferred from homology"/>
<dbReference type="Gene3D" id="1.10.10.10">
    <property type="entry name" value="Winged helix-like DNA-binding domain superfamily/Winged helix DNA-binding domain"/>
    <property type="match status" value="1"/>
</dbReference>
<evidence type="ECO:0000313" key="7">
    <source>
        <dbReference type="Proteomes" id="UP000603904"/>
    </source>
</evidence>
<reference evidence="6 7" key="1">
    <citation type="submission" date="2021-01" db="EMBL/GenBank/DDBJ databases">
        <title>Whole genome shotgun sequence of Microbispora corallina NBRC 16416.</title>
        <authorList>
            <person name="Komaki H."/>
            <person name="Tamura T."/>
        </authorList>
    </citation>
    <scope>NUCLEOTIDE SEQUENCE [LARGE SCALE GENOMIC DNA]</scope>
    <source>
        <strain evidence="6 7">NBRC 16416</strain>
    </source>
</reference>
<dbReference type="InterPro" id="IPR000847">
    <property type="entry name" value="LysR_HTH_N"/>
</dbReference>
<keyword evidence="2" id="KW-0805">Transcription regulation</keyword>
<name>A0ABQ4G3C6_9ACTN</name>
<dbReference type="SUPFAM" id="SSF53850">
    <property type="entry name" value="Periplasmic binding protein-like II"/>
    <property type="match status" value="1"/>
</dbReference>
<dbReference type="Proteomes" id="UP000603904">
    <property type="component" value="Unassembled WGS sequence"/>
</dbReference>
<dbReference type="PANTHER" id="PTHR30579:SF7">
    <property type="entry name" value="HTH-TYPE TRANSCRIPTIONAL REGULATOR LRHA-RELATED"/>
    <property type="match status" value="1"/>
</dbReference>
<dbReference type="InterPro" id="IPR050176">
    <property type="entry name" value="LTTR"/>
</dbReference>
<evidence type="ECO:0000256" key="4">
    <source>
        <dbReference type="ARBA" id="ARBA00023163"/>
    </source>
</evidence>
<gene>
    <name evidence="6" type="ORF">Mco01_45650</name>
</gene>
<dbReference type="InterPro" id="IPR036390">
    <property type="entry name" value="WH_DNA-bd_sf"/>
</dbReference>
<organism evidence="6 7">
    <name type="scientific">Microbispora corallina</name>
    <dbReference type="NCBI Taxonomy" id="83302"/>
    <lineage>
        <taxon>Bacteria</taxon>
        <taxon>Bacillati</taxon>
        <taxon>Actinomycetota</taxon>
        <taxon>Actinomycetes</taxon>
        <taxon>Streptosporangiales</taxon>
        <taxon>Streptosporangiaceae</taxon>
        <taxon>Microbispora</taxon>
    </lineage>
</organism>
<comment type="caution">
    <text evidence="6">The sequence shown here is derived from an EMBL/GenBank/DDBJ whole genome shotgun (WGS) entry which is preliminary data.</text>
</comment>
<evidence type="ECO:0000256" key="3">
    <source>
        <dbReference type="ARBA" id="ARBA00023125"/>
    </source>
</evidence>
<keyword evidence="7" id="KW-1185">Reference proteome</keyword>
<dbReference type="EMBL" id="BOOC01000023">
    <property type="protein sequence ID" value="GIH41565.1"/>
    <property type="molecule type" value="Genomic_DNA"/>
</dbReference>
<dbReference type="Pfam" id="PF00126">
    <property type="entry name" value="HTH_1"/>
    <property type="match status" value="1"/>
</dbReference>
<dbReference type="PROSITE" id="PS50931">
    <property type="entry name" value="HTH_LYSR"/>
    <property type="match status" value="1"/>
</dbReference>
<dbReference type="InterPro" id="IPR036388">
    <property type="entry name" value="WH-like_DNA-bd_sf"/>
</dbReference>
<feature type="domain" description="HTH lysR-type" evidence="5">
    <location>
        <begin position="5"/>
        <end position="62"/>
    </location>
</feature>
<dbReference type="PANTHER" id="PTHR30579">
    <property type="entry name" value="TRANSCRIPTIONAL REGULATOR"/>
    <property type="match status" value="1"/>
</dbReference>
<protein>
    <submittedName>
        <fullName evidence="6">LysR family transcriptional regulator</fullName>
    </submittedName>
</protein>
<dbReference type="Gene3D" id="3.40.190.10">
    <property type="entry name" value="Periplasmic binding protein-like II"/>
    <property type="match status" value="2"/>
</dbReference>
<dbReference type="RefSeq" id="WP_204058901.1">
    <property type="nucleotide sequence ID" value="NZ_BAAAGP010000031.1"/>
</dbReference>
<sequence>MGALLDLVQLRTFVAIAECGGFGRAASALRTSQPTVSQHVRALERVVGQPLVERTGRSTRFTAAGETLLVEARRLLAVHDEAMCRLGAERPAVLTVGAIEHAAYQVLPDLLGALMAALPGREVTFRLDRSTALAEATLRGTLDLALILGVVPDIGGVQVGTLPLRWLSAPGWFMPPSDGPVPLVAFQEPCALRRQAVRTLEGLGWTVRITTEATNLEGVLGAARAGLGVALLPTAYGVPQGLEELCHLPPQGSIGLRLVSRKGLDTAIEAGAGEALRRFFSSVTDFPGPLAEQIPIGNSN</sequence>
<accession>A0ABQ4G3C6</accession>
<keyword evidence="4" id="KW-0804">Transcription</keyword>
<dbReference type="InterPro" id="IPR005119">
    <property type="entry name" value="LysR_subst-bd"/>
</dbReference>
<evidence type="ECO:0000313" key="6">
    <source>
        <dbReference type="EMBL" id="GIH41565.1"/>
    </source>
</evidence>
<evidence type="ECO:0000256" key="1">
    <source>
        <dbReference type="ARBA" id="ARBA00009437"/>
    </source>
</evidence>
<dbReference type="PRINTS" id="PR00039">
    <property type="entry name" value="HTHLYSR"/>
</dbReference>
<evidence type="ECO:0000259" key="5">
    <source>
        <dbReference type="PROSITE" id="PS50931"/>
    </source>
</evidence>
<comment type="similarity">
    <text evidence="1">Belongs to the LysR transcriptional regulatory family.</text>
</comment>
<dbReference type="Pfam" id="PF03466">
    <property type="entry name" value="LysR_substrate"/>
    <property type="match status" value="1"/>
</dbReference>
<evidence type="ECO:0000256" key="2">
    <source>
        <dbReference type="ARBA" id="ARBA00023015"/>
    </source>
</evidence>
<dbReference type="SUPFAM" id="SSF46785">
    <property type="entry name" value="Winged helix' DNA-binding domain"/>
    <property type="match status" value="1"/>
</dbReference>
<keyword evidence="3" id="KW-0238">DNA-binding</keyword>